<evidence type="ECO:0000313" key="5">
    <source>
        <dbReference type="EMBL" id="GAP28805.1"/>
    </source>
</evidence>
<organism evidence="5 6">
    <name type="scientific">Nocardia seriolae</name>
    <dbReference type="NCBI Taxonomy" id="37332"/>
    <lineage>
        <taxon>Bacteria</taxon>
        <taxon>Bacillati</taxon>
        <taxon>Actinomycetota</taxon>
        <taxon>Actinomycetes</taxon>
        <taxon>Mycobacteriales</taxon>
        <taxon>Nocardiaceae</taxon>
        <taxon>Nocardia</taxon>
    </lineage>
</organism>
<protein>
    <recommendedName>
        <fullName evidence="7">Alpha/beta-hydrolase catalytic domain-containing protein</fullName>
    </recommendedName>
</protein>
<keyword evidence="2" id="KW-0472">Membrane</keyword>
<accession>A0ABC9YU09</accession>
<dbReference type="RefSeq" id="WP_238588425.1">
    <property type="nucleotide sequence ID" value="NZ_AP028459.1"/>
</dbReference>
<feature type="compositionally biased region" description="Basic and acidic residues" evidence="1">
    <location>
        <begin position="58"/>
        <end position="73"/>
    </location>
</feature>
<dbReference type="AlphaFoldDB" id="A0ABC9YU09"/>
<feature type="transmembrane region" description="Helical" evidence="2">
    <location>
        <begin position="150"/>
        <end position="172"/>
    </location>
</feature>
<gene>
    <name evidence="5" type="ORF">NSK11_contig00043-0009</name>
</gene>
<reference evidence="5 6" key="2">
    <citation type="journal article" date="2016" name="Genome Announc.">
        <title>Draft Genome Sequence of Erythromycin- and Oxytetracycline-Sensitive Nocardia seriolae Strain U-1 (NBRC 110359).</title>
        <authorList>
            <person name="Imajoh M."/>
            <person name="Sukeda M."/>
            <person name="Shimizu M."/>
            <person name="Yamane J."/>
            <person name="Ohnishi K."/>
            <person name="Oshima S."/>
        </authorList>
    </citation>
    <scope>NUCLEOTIDE SEQUENCE [LARGE SCALE GENOMIC DNA]</scope>
    <source>
        <strain evidence="5 6">U-1</strain>
    </source>
</reference>
<keyword evidence="2" id="KW-1133">Transmembrane helix</keyword>
<evidence type="ECO:0000259" key="3">
    <source>
        <dbReference type="Pfam" id="PF10081"/>
    </source>
</evidence>
<comment type="caution">
    <text evidence="5">The sequence shown here is derived from an EMBL/GenBank/DDBJ whole genome shotgun (WGS) entry which is preliminary data.</text>
</comment>
<keyword evidence="2" id="KW-0812">Transmembrane</keyword>
<evidence type="ECO:0000256" key="1">
    <source>
        <dbReference type="SAM" id="MobiDB-lite"/>
    </source>
</evidence>
<evidence type="ECO:0000259" key="4">
    <source>
        <dbReference type="Pfam" id="PF15420"/>
    </source>
</evidence>
<name>A0ABC9YU09_9NOCA</name>
<sequence>MTRSSQTVATPRRRGGPARADDAAIPSGKARAAARSAIDGDPTVHHPDHASDTANFGDRSDDRRGSDAPERSARGPRMSFGWAAFRAPRVGTSAAVAGGTVVSLAPGLLPRTPSAQAIVTALVVLIALGSAAIVRMVLRWKMFGIVHVPRVPAAVVAMALIGASMGCAEHWQNELRAAMGVGGIGPWYWAQWLAWTVPLVLIVVTFARWVRWVTRRLGRTRSIAAGVALLVAGQLVLVPTVIEWRQTAYAAANSYVDPALVQPDSPTRSGSPVSMASWPSLGAQGRRFVAGTPARTVRVYVGLDSAPDLDSRVALAIRELERTGGLQRRNLVVTVPTGSGWIDSDAAKGLDARFGGDVALVGLQYSDAPSWVTFMFGRNAAEESARALFRPVEQRISTLPDPPKLFIYGQSLGALGGSSVFTDDADQDRRTCGALWAGPPAGNVHHGRAKVLANASDPVVRWSPSLLWRAPDLTGIRPDAPVPQWLPVISFLQTTADLLGALDAPAGHGHRYGTDQGTVLPGC</sequence>
<feature type="transmembrane region" description="Helical" evidence="2">
    <location>
        <begin position="87"/>
        <end position="109"/>
    </location>
</feature>
<feature type="transmembrane region" description="Helical" evidence="2">
    <location>
        <begin position="192"/>
        <end position="210"/>
    </location>
</feature>
<proteinExistence type="predicted"/>
<reference evidence="6" key="1">
    <citation type="submission" date="2015-07" db="EMBL/GenBank/DDBJ databases">
        <title>Nocardia seriolae U-1 whole genome shotgun sequence.</title>
        <authorList>
            <person name="Imajoh M."/>
            <person name="Fukumoto Y."/>
            <person name="Sukeda M."/>
            <person name="Yamane J."/>
            <person name="Yamasaki K."/>
            <person name="Shimizu M."/>
            <person name="Ohnishi K."/>
            <person name="Oshima S."/>
        </authorList>
    </citation>
    <scope>NUCLEOTIDE SEQUENCE [LARGE SCALE GENOMIC DNA]</scope>
    <source>
        <strain evidence="6">U-1</strain>
    </source>
</reference>
<dbReference type="InterPro" id="IPR027788">
    <property type="entry name" value="Alpha/beta-hydrolase_N_dom"/>
</dbReference>
<feature type="transmembrane region" description="Helical" evidence="2">
    <location>
        <begin position="222"/>
        <end position="242"/>
    </location>
</feature>
<dbReference type="Pfam" id="PF10081">
    <property type="entry name" value="Abhydrolase_9"/>
    <property type="match status" value="2"/>
</dbReference>
<dbReference type="Pfam" id="PF15420">
    <property type="entry name" value="Abhydrolase_9_N"/>
    <property type="match status" value="1"/>
</dbReference>
<dbReference type="Proteomes" id="UP000037179">
    <property type="component" value="Unassembled WGS sequence"/>
</dbReference>
<dbReference type="EMBL" id="BBYQ01000043">
    <property type="protein sequence ID" value="GAP28805.1"/>
    <property type="molecule type" value="Genomic_DNA"/>
</dbReference>
<feature type="transmembrane region" description="Helical" evidence="2">
    <location>
        <begin position="115"/>
        <end position="138"/>
    </location>
</feature>
<evidence type="ECO:0000313" key="6">
    <source>
        <dbReference type="Proteomes" id="UP000037179"/>
    </source>
</evidence>
<keyword evidence="6" id="KW-1185">Reference proteome</keyword>
<dbReference type="InterPro" id="IPR027787">
    <property type="entry name" value="Alpha/beta-hydrolase_catalytic"/>
</dbReference>
<evidence type="ECO:0008006" key="7">
    <source>
        <dbReference type="Google" id="ProtNLM"/>
    </source>
</evidence>
<feature type="domain" description="Alpha/beta-hydrolase catalytic" evidence="3">
    <location>
        <begin position="297"/>
        <end position="445"/>
    </location>
</feature>
<feature type="compositionally biased region" description="Basic and acidic residues" evidence="1">
    <location>
        <begin position="42"/>
        <end position="51"/>
    </location>
</feature>
<evidence type="ECO:0000256" key="2">
    <source>
        <dbReference type="SAM" id="Phobius"/>
    </source>
</evidence>
<feature type="region of interest" description="Disordered" evidence="1">
    <location>
        <begin position="1"/>
        <end position="75"/>
    </location>
</feature>
<feature type="domain" description="Alpha/beta-hydrolase catalytic" evidence="3">
    <location>
        <begin position="448"/>
        <end position="515"/>
    </location>
</feature>
<feature type="domain" description="Alpha/beta-hydrolase N-terminal" evidence="4">
    <location>
        <begin position="104"/>
        <end position="293"/>
    </location>
</feature>